<feature type="domain" description="DUF6593" evidence="1">
    <location>
        <begin position="9"/>
        <end position="161"/>
    </location>
</feature>
<sequence>MDLIFSKYDMRNSLLTRADEPVYEISTTRGTPLTMETTVIKKFRKDGEKEHMGLIELCRTEDKCEVWGKNMPPKSDGFFKKYEDVLRQSPGRSFVASDGQKYTWKLASDGNQELCDQSKNIIATSEKAHSGFFSGKPSPARLSIATAGVPMIDDIVTTFMAQMVR</sequence>
<accession>A0AAW0BC38</accession>
<keyword evidence="3" id="KW-1185">Reference proteome</keyword>
<protein>
    <recommendedName>
        <fullName evidence="1">DUF6593 domain-containing protein</fullName>
    </recommendedName>
</protein>
<organism evidence="2 3">
    <name type="scientific">Paramarasmius palmivorus</name>
    <dbReference type="NCBI Taxonomy" id="297713"/>
    <lineage>
        <taxon>Eukaryota</taxon>
        <taxon>Fungi</taxon>
        <taxon>Dikarya</taxon>
        <taxon>Basidiomycota</taxon>
        <taxon>Agaricomycotina</taxon>
        <taxon>Agaricomycetes</taxon>
        <taxon>Agaricomycetidae</taxon>
        <taxon>Agaricales</taxon>
        <taxon>Marasmiineae</taxon>
        <taxon>Marasmiaceae</taxon>
        <taxon>Paramarasmius</taxon>
    </lineage>
</organism>
<reference evidence="2 3" key="1">
    <citation type="submission" date="2024-01" db="EMBL/GenBank/DDBJ databases">
        <title>A draft genome for a cacao thread blight-causing isolate of Paramarasmius palmivorus.</title>
        <authorList>
            <person name="Baruah I.K."/>
            <person name="Bukari Y."/>
            <person name="Amoako-Attah I."/>
            <person name="Meinhardt L.W."/>
            <person name="Bailey B.A."/>
            <person name="Cohen S.P."/>
        </authorList>
    </citation>
    <scope>NUCLEOTIDE SEQUENCE [LARGE SCALE GENOMIC DNA]</scope>
    <source>
        <strain evidence="2 3">GH-12</strain>
    </source>
</reference>
<dbReference type="EMBL" id="JAYKXP010000149">
    <property type="protein sequence ID" value="KAK7022760.1"/>
    <property type="molecule type" value="Genomic_DNA"/>
</dbReference>
<name>A0AAW0BC38_9AGAR</name>
<dbReference type="Proteomes" id="UP001383192">
    <property type="component" value="Unassembled WGS sequence"/>
</dbReference>
<evidence type="ECO:0000259" key="1">
    <source>
        <dbReference type="Pfam" id="PF20236"/>
    </source>
</evidence>
<gene>
    <name evidence="2" type="ORF">VNI00_016963</name>
</gene>
<dbReference type="InterPro" id="IPR046528">
    <property type="entry name" value="DUF6593"/>
</dbReference>
<proteinExistence type="predicted"/>
<dbReference type="AlphaFoldDB" id="A0AAW0BC38"/>
<evidence type="ECO:0000313" key="3">
    <source>
        <dbReference type="Proteomes" id="UP001383192"/>
    </source>
</evidence>
<evidence type="ECO:0000313" key="2">
    <source>
        <dbReference type="EMBL" id="KAK7022760.1"/>
    </source>
</evidence>
<dbReference type="Pfam" id="PF20236">
    <property type="entry name" value="DUF6593"/>
    <property type="match status" value="1"/>
</dbReference>
<comment type="caution">
    <text evidence="2">The sequence shown here is derived from an EMBL/GenBank/DDBJ whole genome shotgun (WGS) entry which is preliminary data.</text>
</comment>